<dbReference type="SMART" id="SM00483">
    <property type="entry name" value="POLXc"/>
    <property type="match status" value="1"/>
</dbReference>
<dbReference type="Gene3D" id="3.30.210.10">
    <property type="entry name" value="DNA polymerase, thumb domain"/>
    <property type="match status" value="1"/>
</dbReference>
<keyword evidence="11" id="KW-0227">DNA damage</keyword>
<accession>A0ABD5ZQE4</accession>
<comment type="caution">
    <text evidence="25">The sequence shown here is derived from an EMBL/GenBank/DDBJ whole genome shotgun (WGS) entry which is preliminary data.</text>
</comment>
<dbReference type="InterPro" id="IPR003583">
    <property type="entry name" value="Hlx-hairpin-Hlx_DNA-bd_motif"/>
</dbReference>
<dbReference type="SMART" id="SM00481">
    <property type="entry name" value="POLIIIAc"/>
    <property type="match status" value="1"/>
</dbReference>
<dbReference type="EC" id="2.7.7.7" evidence="3"/>
<dbReference type="AlphaFoldDB" id="A0ABD5ZQE4"/>
<dbReference type="InterPro" id="IPR037160">
    <property type="entry name" value="DNA_Pol_thumb_sf"/>
</dbReference>
<evidence type="ECO:0000256" key="7">
    <source>
        <dbReference type="ARBA" id="ARBA00022634"/>
    </source>
</evidence>
<reference evidence="25 26" key="1">
    <citation type="journal article" date="2019" name="Int. J. Syst. Evol. Microbiol.">
        <title>The Global Catalogue of Microorganisms (GCM) 10K type strain sequencing project: providing services to taxonomists for standard genome sequencing and annotation.</title>
        <authorList>
            <consortium name="The Broad Institute Genomics Platform"/>
            <consortium name="The Broad Institute Genome Sequencing Center for Infectious Disease"/>
            <person name="Wu L."/>
            <person name="Ma J."/>
        </authorList>
    </citation>
    <scope>NUCLEOTIDE SEQUENCE [LARGE SCALE GENOMIC DNA]</scope>
    <source>
        <strain evidence="25 26">DT85</strain>
    </source>
</reference>
<dbReference type="PRINTS" id="PR00870">
    <property type="entry name" value="DNAPOLXBETA"/>
</dbReference>
<feature type="domain" description="Helix-hairpin-helix DNA-binding motif class 1" evidence="22">
    <location>
        <begin position="93"/>
        <end position="112"/>
    </location>
</feature>
<dbReference type="PANTHER" id="PTHR36928">
    <property type="entry name" value="PHOSPHATASE YCDX-RELATED"/>
    <property type="match status" value="1"/>
</dbReference>
<evidence type="ECO:0000256" key="6">
    <source>
        <dbReference type="ARBA" id="ARBA00022481"/>
    </source>
</evidence>
<keyword evidence="15" id="KW-0234">DNA repair</keyword>
<dbReference type="InterPro" id="IPR002008">
    <property type="entry name" value="DNA_pol_X_beta-like"/>
</dbReference>
<evidence type="ECO:0000256" key="3">
    <source>
        <dbReference type="ARBA" id="ARBA00012417"/>
    </source>
</evidence>
<dbReference type="Gene3D" id="1.10.150.20">
    <property type="entry name" value="5' to 3' exonuclease, C-terminal subdomain"/>
    <property type="match status" value="1"/>
</dbReference>
<keyword evidence="26" id="KW-1185">Reference proteome</keyword>
<evidence type="ECO:0000256" key="4">
    <source>
        <dbReference type="ARBA" id="ARBA00012720"/>
    </source>
</evidence>
<evidence type="ECO:0000256" key="8">
    <source>
        <dbReference type="ARBA" id="ARBA00022679"/>
    </source>
</evidence>
<gene>
    <name evidence="25" type="ORF">ACFQJ4_09980</name>
</gene>
<dbReference type="InterPro" id="IPR029398">
    <property type="entry name" value="PolB_thumb"/>
</dbReference>
<keyword evidence="12" id="KW-0832">Ubl conjugation</keyword>
<dbReference type="GO" id="GO:0006281">
    <property type="term" value="P:DNA repair"/>
    <property type="evidence" value="ECO:0007669"/>
    <property type="project" value="UniProtKB-KW"/>
</dbReference>
<evidence type="ECO:0000256" key="5">
    <source>
        <dbReference type="ARBA" id="ARBA00020020"/>
    </source>
</evidence>
<evidence type="ECO:0000259" key="23">
    <source>
        <dbReference type="SMART" id="SM00481"/>
    </source>
</evidence>
<evidence type="ECO:0000313" key="26">
    <source>
        <dbReference type="Proteomes" id="UP001596398"/>
    </source>
</evidence>
<evidence type="ECO:0000256" key="11">
    <source>
        <dbReference type="ARBA" id="ARBA00022763"/>
    </source>
</evidence>
<evidence type="ECO:0000256" key="21">
    <source>
        <dbReference type="ARBA" id="ARBA00049244"/>
    </source>
</evidence>
<dbReference type="SUPFAM" id="SSF47802">
    <property type="entry name" value="DNA polymerase beta, N-terminal domain-like"/>
    <property type="match status" value="1"/>
</dbReference>
<dbReference type="GO" id="GO:0005737">
    <property type="term" value="C:cytoplasm"/>
    <property type="evidence" value="ECO:0007669"/>
    <property type="project" value="UniProtKB-SubCell"/>
</dbReference>
<evidence type="ECO:0000256" key="2">
    <source>
        <dbReference type="ARBA" id="ARBA00004496"/>
    </source>
</evidence>
<keyword evidence="10" id="KW-0235">DNA replication</keyword>
<dbReference type="Gene3D" id="3.20.20.140">
    <property type="entry name" value="Metal-dependent hydrolases"/>
    <property type="match status" value="1"/>
</dbReference>
<dbReference type="InterPro" id="IPR050243">
    <property type="entry name" value="PHP_phosphatase"/>
</dbReference>
<dbReference type="InterPro" id="IPR003141">
    <property type="entry name" value="Pol/His_phosphatase_N"/>
</dbReference>
<keyword evidence="13" id="KW-0239">DNA-directed DNA polymerase</keyword>
<evidence type="ECO:0000259" key="24">
    <source>
        <dbReference type="SMART" id="SM00483"/>
    </source>
</evidence>
<dbReference type="InterPro" id="IPR022311">
    <property type="entry name" value="PolX-like"/>
</dbReference>
<organism evidence="25 26">
    <name type="scientific">Halosegnis marinus</name>
    <dbReference type="NCBI Taxonomy" id="3034023"/>
    <lineage>
        <taxon>Archaea</taxon>
        <taxon>Methanobacteriati</taxon>
        <taxon>Methanobacteriota</taxon>
        <taxon>Stenosarchaea group</taxon>
        <taxon>Halobacteria</taxon>
        <taxon>Halobacteriales</taxon>
        <taxon>Natronomonadaceae</taxon>
        <taxon>Halosegnis</taxon>
    </lineage>
</organism>
<feature type="domain" description="Polymerase/histidinol phosphatase N-terminal" evidence="23">
    <location>
        <begin position="348"/>
        <end position="426"/>
    </location>
</feature>
<dbReference type="GO" id="GO:0140078">
    <property type="term" value="F:class I DNA-(apurinic or apyrimidinic site) endonuclease activity"/>
    <property type="evidence" value="ECO:0007669"/>
    <property type="project" value="UniProtKB-EC"/>
</dbReference>
<comment type="catalytic activity">
    <reaction evidence="19">
        <text>a 5'-end 2'-deoxyribose-2'-deoxyribonucleotide-DNA = (2E,4S)-4-hydroxypenten-2-al-5-phosphate + a 5'-end 5'-phospho-2'-deoxyribonucleoside-DNA + H(+)</text>
        <dbReference type="Rhea" id="RHEA:76255"/>
        <dbReference type="Rhea" id="RHEA-COMP:13180"/>
        <dbReference type="Rhea" id="RHEA-COMP:18657"/>
        <dbReference type="ChEBI" id="CHEBI:15378"/>
        <dbReference type="ChEBI" id="CHEBI:136412"/>
        <dbReference type="ChEBI" id="CHEBI:195194"/>
        <dbReference type="ChEBI" id="CHEBI:195195"/>
    </reaction>
</comment>
<dbReference type="Gene3D" id="3.30.460.10">
    <property type="entry name" value="Beta Polymerase, domain 2"/>
    <property type="match status" value="1"/>
</dbReference>
<evidence type="ECO:0000256" key="1">
    <source>
        <dbReference type="ARBA" id="ARBA00001946"/>
    </source>
</evidence>
<keyword evidence="6" id="KW-0488">Methylation</keyword>
<evidence type="ECO:0000256" key="14">
    <source>
        <dbReference type="ARBA" id="ARBA00023053"/>
    </source>
</evidence>
<comment type="catalytic activity">
    <reaction evidence="18">
        <text>2'-deoxyribonucleotide-(2'-deoxyribose 5'-phosphate)-2'-deoxyribonucleotide-DNA = a 3'-end 2'-deoxyribonucleotide-(2,3-dehydro-2,3-deoxyribose 5'-phosphate)-DNA + a 5'-end 5'-phospho-2'-deoxyribonucleoside-DNA + H(+)</text>
        <dbReference type="Rhea" id="RHEA:66592"/>
        <dbReference type="Rhea" id="RHEA-COMP:13180"/>
        <dbReference type="Rhea" id="RHEA-COMP:16897"/>
        <dbReference type="Rhea" id="RHEA-COMP:17067"/>
        <dbReference type="ChEBI" id="CHEBI:15378"/>
        <dbReference type="ChEBI" id="CHEBI:136412"/>
        <dbReference type="ChEBI" id="CHEBI:157695"/>
        <dbReference type="ChEBI" id="CHEBI:167181"/>
        <dbReference type="EC" id="4.2.99.18"/>
    </reaction>
</comment>
<evidence type="ECO:0000256" key="12">
    <source>
        <dbReference type="ARBA" id="ARBA00022843"/>
    </source>
</evidence>
<dbReference type="SUPFAM" id="SSF47781">
    <property type="entry name" value="RuvA domain 2-like"/>
    <property type="match status" value="1"/>
</dbReference>
<evidence type="ECO:0000256" key="15">
    <source>
        <dbReference type="ARBA" id="ARBA00023204"/>
    </source>
</evidence>
<dbReference type="PANTHER" id="PTHR36928:SF1">
    <property type="entry name" value="PHOSPHATASE YCDX-RELATED"/>
    <property type="match status" value="1"/>
</dbReference>
<keyword evidence="14" id="KW-0915">Sodium</keyword>
<dbReference type="Pfam" id="PF02811">
    <property type="entry name" value="PHP"/>
    <property type="match status" value="1"/>
</dbReference>
<name>A0ABD5ZQE4_9EURY</name>
<feature type="domain" description="Helix-hairpin-helix DNA-binding motif class 1" evidence="22">
    <location>
        <begin position="53"/>
        <end position="72"/>
    </location>
</feature>
<keyword evidence="8" id="KW-0808">Transferase</keyword>
<evidence type="ECO:0000256" key="16">
    <source>
        <dbReference type="ARBA" id="ARBA00035717"/>
    </source>
</evidence>
<evidence type="ECO:0000256" key="18">
    <source>
        <dbReference type="ARBA" id="ARBA00044632"/>
    </source>
</evidence>
<dbReference type="GO" id="GO:0003887">
    <property type="term" value="F:DNA-directed DNA polymerase activity"/>
    <property type="evidence" value="ECO:0007669"/>
    <property type="project" value="UniProtKB-KW"/>
</dbReference>
<comment type="subcellular location">
    <subcellularLocation>
        <location evidence="2">Cytoplasm</location>
    </subcellularLocation>
</comment>
<dbReference type="InterPro" id="IPR004013">
    <property type="entry name" value="PHP_dom"/>
</dbReference>
<dbReference type="Pfam" id="PF14520">
    <property type="entry name" value="HHH_5"/>
    <property type="match status" value="1"/>
</dbReference>
<dbReference type="InterPro" id="IPR043519">
    <property type="entry name" value="NT_sf"/>
</dbReference>
<comment type="function">
    <text evidence="20">Repair polymerase that plays a key role in base-excision repair. During this process, the damaged base is excised by specific DNA glycosylases, the DNA backbone is nicked at the abasic site by an apurinic/apyrimidic (AP) endonuclease, and POLB removes 5'-deoxyribose-phosphate from the preincised AP site acting as a 5'-deoxyribose-phosphate lyase (5'-dRP lyase); through its DNA polymerase activity, it adds one nucleotide to the 3' end of the arising single-nucleotide gap. Conducts 'gap-filling' DNA synthesis in a stepwise distributive fashion rather than in a processive fashion as for other DNA polymerases. It is also able to cleave sugar-phosphate bonds 3' to an intact AP site, acting as an AP lyase.</text>
</comment>
<dbReference type="EC" id="4.2.99.18" evidence="4"/>
<dbReference type="Pfam" id="PF14716">
    <property type="entry name" value="HHH_8"/>
    <property type="match status" value="1"/>
</dbReference>
<dbReference type="InterPro" id="IPR010996">
    <property type="entry name" value="HHH_MUS81"/>
</dbReference>
<comment type="catalytic activity">
    <reaction evidence="21">
        <text>DNA(n) + a 2'-deoxyribonucleoside 5'-triphosphate = DNA(n+1) + diphosphate</text>
        <dbReference type="Rhea" id="RHEA:22508"/>
        <dbReference type="Rhea" id="RHEA-COMP:17339"/>
        <dbReference type="Rhea" id="RHEA-COMP:17340"/>
        <dbReference type="ChEBI" id="CHEBI:33019"/>
        <dbReference type="ChEBI" id="CHEBI:61560"/>
        <dbReference type="ChEBI" id="CHEBI:173112"/>
        <dbReference type="EC" id="2.7.7.7"/>
    </reaction>
</comment>
<dbReference type="EMBL" id="JBHTAP010000001">
    <property type="protein sequence ID" value="MFC7235641.1"/>
    <property type="molecule type" value="Genomic_DNA"/>
</dbReference>
<dbReference type="Pfam" id="PF14791">
    <property type="entry name" value="DNA_pol_B_thumb"/>
    <property type="match status" value="1"/>
</dbReference>
<sequence length="576" mass="60956">MSRNAEVADRLDEMADRLEALGVEYKPRAYRQAADNIRGHTVAIETLAERGRDAVEEIDRVGEAIAAKVVEYVETGEIAELEELRDDLPVDIGALMRVEGVGPKTVADLYEALGVRDLDDLEAAAEAGEIREVKGFGPKTEENILDNIEFARESHERALLGEAQPLAERVLDHLRDHGAVTAADTAGSLRRWRPTVGDVDVLVASDAGEAVVEHFTEFDAEVIEAGTSKASLRADGMRVDLRVVVEAEWGAALQYFTGSRDHNIVLRNRAIERDLKVNEYGVFDVSGVEDPDAGQRVGERVAGGTEASMYEALDLPLIPPELREDRGEVAAADAGDLPDLVALGDLRGDLHTHTDASDGDESVAGMLAGAAEFGHDYLAVTDHATGPGMVGGVGVSDDELLAVAEEVRAADSEVRAFTGVEANIAADGSVSVADDVLAELDCVVASPHAALDGDGTDRLVAAAEHPAVNVLGHPTGRLLNRRAGLDIDIDAVAAAAAANDTALEINANPHRLDLRGGYVKAAVDAGATIAVNTDAHRPAAFDYLRFGVHTARRGWAEAADVLNARDADGVADFLGL</sequence>
<dbReference type="Proteomes" id="UP001596398">
    <property type="component" value="Unassembled WGS sequence"/>
</dbReference>
<dbReference type="Gene3D" id="1.10.150.110">
    <property type="entry name" value="DNA polymerase beta, N-terminal domain-like"/>
    <property type="match status" value="1"/>
</dbReference>
<dbReference type="RefSeq" id="WP_276233778.1">
    <property type="nucleotide sequence ID" value="NZ_CP119802.1"/>
</dbReference>
<comment type="cofactor">
    <cofactor evidence="1">
        <name>Mg(2+)</name>
        <dbReference type="ChEBI" id="CHEBI:18420"/>
    </cofactor>
</comment>
<dbReference type="SUPFAM" id="SSF81301">
    <property type="entry name" value="Nucleotidyltransferase"/>
    <property type="match status" value="1"/>
</dbReference>
<evidence type="ECO:0000256" key="9">
    <source>
        <dbReference type="ARBA" id="ARBA00022695"/>
    </source>
</evidence>
<evidence type="ECO:0000256" key="17">
    <source>
        <dbReference type="ARBA" id="ARBA00035726"/>
    </source>
</evidence>
<evidence type="ECO:0000256" key="20">
    <source>
        <dbReference type="ARBA" id="ARBA00045548"/>
    </source>
</evidence>
<keyword evidence="7" id="KW-0237">DNA synthesis</keyword>
<protein>
    <recommendedName>
        <fullName evidence="5">DNA polymerase beta</fullName>
        <ecNumber evidence="3">2.7.7.7</ecNumber>
        <ecNumber evidence="4">4.2.99.18</ecNumber>
    </recommendedName>
    <alternativeName>
        <fullName evidence="16">5'-deoxyribose-phosphate lyase</fullName>
    </alternativeName>
    <alternativeName>
        <fullName evidence="17">AP lyase</fullName>
    </alternativeName>
</protein>
<dbReference type="InterPro" id="IPR002054">
    <property type="entry name" value="DNA-dir_DNA_pol_X"/>
</dbReference>
<dbReference type="SMART" id="SM00278">
    <property type="entry name" value="HhH1"/>
    <property type="match status" value="3"/>
</dbReference>
<evidence type="ECO:0000259" key="22">
    <source>
        <dbReference type="SMART" id="SM00278"/>
    </source>
</evidence>
<dbReference type="CDD" id="cd00141">
    <property type="entry name" value="NT_POLXc"/>
    <property type="match status" value="1"/>
</dbReference>
<keyword evidence="9" id="KW-0548">Nucleotidyltransferase</keyword>
<evidence type="ECO:0000313" key="25">
    <source>
        <dbReference type="EMBL" id="MFC7235641.1"/>
    </source>
</evidence>
<feature type="domain" description="DNA-directed DNA polymerase X" evidence="24">
    <location>
        <begin position="1"/>
        <end position="324"/>
    </location>
</feature>
<proteinExistence type="predicted"/>
<dbReference type="InterPro" id="IPR016195">
    <property type="entry name" value="Pol/histidinol_Pase-like"/>
</dbReference>
<evidence type="ECO:0000256" key="10">
    <source>
        <dbReference type="ARBA" id="ARBA00022705"/>
    </source>
</evidence>
<dbReference type="PIRSF" id="PIRSF005047">
    <property type="entry name" value="UCP005047_YshC"/>
    <property type="match status" value="1"/>
</dbReference>
<evidence type="ECO:0000256" key="13">
    <source>
        <dbReference type="ARBA" id="ARBA00022932"/>
    </source>
</evidence>
<feature type="domain" description="Helix-hairpin-helix DNA-binding motif class 1" evidence="22">
    <location>
        <begin position="128"/>
        <end position="147"/>
    </location>
</feature>
<dbReference type="SUPFAM" id="SSF89550">
    <property type="entry name" value="PHP domain-like"/>
    <property type="match status" value="1"/>
</dbReference>
<evidence type="ECO:0000256" key="19">
    <source>
        <dbReference type="ARBA" id="ARBA00044678"/>
    </source>
</evidence>
<dbReference type="InterPro" id="IPR010994">
    <property type="entry name" value="RuvA_2-like"/>
</dbReference>
<dbReference type="InterPro" id="IPR027421">
    <property type="entry name" value="DNA_pol_lamdba_lyase_dom_sf"/>
</dbReference>
<dbReference type="GeneID" id="79267338"/>